<dbReference type="EMBL" id="ML734563">
    <property type="protein sequence ID" value="KAB8250740.1"/>
    <property type="molecule type" value="Genomic_DNA"/>
</dbReference>
<protein>
    <recommendedName>
        <fullName evidence="15">alpha-1,2-Mannosidase</fullName>
        <ecNumber evidence="15">3.2.1.-</ecNumber>
    </recommendedName>
</protein>
<evidence type="ECO:0000256" key="11">
    <source>
        <dbReference type="ARBA" id="ARBA00024790"/>
    </source>
</evidence>
<evidence type="ECO:0000256" key="10">
    <source>
        <dbReference type="ARBA" id="ARBA00023329"/>
    </source>
</evidence>
<comment type="catalytic activity">
    <reaction evidence="12">
        <text>N(4)-(alpha-D-Man-(1-&gt;2)-alpha-D-Man-(1-&gt;2)-alpha-D-Man-(1-&gt;3)-[alpha-D-Man-(1-&gt;3)-[alpha-D-Man-(1-&gt;2)-alpha-D-Man-(1-&gt;6)]-alpha-D-Man-(1-&gt;6)]-beta-D-Man-(1-&gt;4)-beta-D-GlcNAc-(1-&gt;4)-beta-D-GlcNAc)-L-asparaginyl-[protein] (N-glucan mannose isomer 8A1,2,3B1,3) + 3 H2O = N(4)-(alpha-D-Man-(1-&gt;3)-[alpha-D-Man-(1-&gt;3)-[alpha-D-Man-(1-&gt;6)]-alpha-D-Man-(1-&gt;6)]-beta-D-Man-(1-&gt;4)-beta-D-GlcNAc-(1-&gt;4)-beta-D-GlcNAc)-L-asparaginyl-[protein] (N-glucan mannose isomer 5A1,2) + 3 beta-D-mannose</text>
        <dbReference type="Rhea" id="RHEA:56028"/>
        <dbReference type="Rhea" id="RHEA-COMP:14358"/>
        <dbReference type="Rhea" id="RHEA-COMP:14367"/>
        <dbReference type="ChEBI" id="CHEBI:15377"/>
        <dbReference type="ChEBI" id="CHEBI:28563"/>
        <dbReference type="ChEBI" id="CHEBI:59087"/>
        <dbReference type="ChEBI" id="CHEBI:60628"/>
        <dbReference type="EC" id="3.2.1.113"/>
    </reaction>
</comment>
<dbReference type="Pfam" id="PF01532">
    <property type="entry name" value="Glyco_hydro_47"/>
    <property type="match status" value="1"/>
</dbReference>
<dbReference type="GO" id="GO:0036503">
    <property type="term" value="P:ERAD pathway"/>
    <property type="evidence" value="ECO:0007669"/>
    <property type="project" value="UniProtKB-ARBA"/>
</dbReference>
<dbReference type="Gene3D" id="1.50.10.10">
    <property type="match status" value="1"/>
</dbReference>
<keyword evidence="10" id="KW-0968">Cytoplasmic vesicle</keyword>
<dbReference type="EC" id="3.2.1.-" evidence="15"/>
<comment type="cofactor">
    <cofactor evidence="2">
        <name>Mg(2+)</name>
        <dbReference type="ChEBI" id="CHEBI:18420"/>
    </cofactor>
</comment>
<gene>
    <name evidence="16" type="ORF">BDV35DRAFT_377189</name>
</gene>
<name>A0A5N6HBY8_ASPFL</name>
<evidence type="ECO:0000256" key="14">
    <source>
        <dbReference type="PIRSR" id="PIRSR601382-2"/>
    </source>
</evidence>
<evidence type="ECO:0000256" key="1">
    <source>
        <dbReference type="ARBA" id="ARBA00001913"/>
    </source>
</evidence>
<evidence type="ECO:0000256" key="13">
    <source>
        <dbReference type="ARBA" id="ARBA00048605"/>
    </source>
</evidence>
<dbReference type="InterPro" id="IPR012341">
    <property type="entry name" value="6hp_glycosidase-like_sf"/>
</dbReference>
<feature type="binding site" evidence="14">
    <location>
        <position position="132"/>
    </location>
    <ligand>
        <name>Ca(2+)</name>
        <dbReference type="ChEBI" id="CHEBI:29108"/>
    </ligand>
</feature>
<evidence type="ECO:0000256" key="15">
    <source>
        <dbReference type="RuleBase" id="RU361193"/>
    </source>
</evidence>
<dbReference type="PRINTS" id="PR00747">
    <property type="entry name" value="GLYHDRLASE47"/>
</dbReference>
<dbReference type="AlphaFoldDB" id="A0A5N6HBY8"/>
<accession>A0A5N6HBY8</accession>
<dbReference type="UniPathway" id="UPA00378"/>
<dbReference type="SUPFAM" id="SSF48225">
    <property type="entry name" value="Seven-hairpin glycosidases"/>
    <property type="match status" value="1"/>
</dbReference>
<dbReference type="GO" id="GO:0005509">
    <property type="term" value="F:calcium ion binding"/>
    <property type="evidence" value="ECO:0007669"/>
    <property type="project" value="InterPro"/>
</dbReference>
<evidence type="ECO:0000256" key="12">
    <source>
        <dbReference type="ARBA" id="ARBA00047669"/>
    </source>
</evidence>
<evidence type="ECO:0000256" key="2">
    <source>
        <dbReference type="ARBA" id="ARBA00001946"/>
    </source>
</evidence>
<evidence type="ECO:0000256" key="5">
    <source>
        <dbReference type="ARBA" id="ARBA00007658"/>
    </source>
</evidence>
<keyword evidence="7 15" id="KW-0378">Hydrolase</keyword>
<dbReference type="GO" id="GO:0005783">
    <property type="term" value="C:endoplasmic reticulum"/>
    <property type="evidence" value="ECO:0007669"/>
    <property type="project" value="TreeGrafter"/>
</dbReference>
<dbReference type="GO" id="GO:0060205">
    <property type="term" value="C:cytoplasmic vesicle lumen"/>
    <property type="evidence" value="ECO:0007669"/>
    <property type="project" value="UniProtKB-SubCell"/>
</dbReference>
<keyword evidence="15" id="KW-0326">Glycosidase</keyword>
<comment type="subcellular location">
    <subcellularLocation>
        <location evidence="3">Cytoplasmic vesicle lumen</location>
    </subcellularLocation>
</comment>
<comment type="function">
    <text evidence="11">Involved in the maturation of Asn-linked oligosaccharides. Progressively trims alpha-1,2-linked mannose residues from Man(9)GlcNAc(2) to produce Man(5)GlcNAc(2).</text>
</comment>
<keyword evidence="9" id="KW-1015">Disulfide bond</keyword>
<dbReference type="GO" id="GO:0004571">
    <property type="term" value="F:mannosyl-oligosaccharide 1,2-alpha-mannosidase activity"/>
    <property type="evidence" value="ECO:0007669"/>
    <property type="project" value="UniProtKB-EC"/>
</dbReference>
<comment type="pathway">
    <text evidence="4">Protein modification; protein glycosylation.</text>
</comment>
<sequence>MTRTSLWRLWRGHRLTVRRKDDKAFWRRDLNIRHLDAHNLQRPKTVESLFFMYFVTNDSVYRKWGWEIFEAFKKHTVVKDGKGYTSLHDVTKLPTPQCDNMESLWLAETLKYLYFLFSPREFLPLTQVVFNTEAHVLPRFNQTKFQTGWNRREL</sequence>
<reference evidence="16" key="1">
    <citation type="submission" date="2019-04" db="EMBL/GenBank/DDBJ databases">
        <title>Friends and foes A comparative genomics study of 23 Aspergillus species from section Flavi.</title>
        <authorList>
            <consortium name="DOE Joint Genome Institute"/>
            <person name="Kjaerbolling I."/>
            <person name="Vesth T."/>
            <person name="Frisvad J.C."/>
            <person name="Nybo J.L."/>
            <person name="Theobald S."/>
            <person name="Kildgaard S."/>
            <person name="Isbrandt T."/>
            <person name="Kuo A."/>
            <person name="Sato A."/>
            <person name="Lyhne E.K."/>
            <person name="Kogle M.E."/>
            <person name="Wiebenga A."/>
            <person name="Kun R.S."/>
            <person name="Lubbers R.J."/>
            <person name="Makela M.R."/>
            <person name="Barry K."/>
            <person name="Chovatia M."/>
            <person name="Clum A."/>
            <person name="Daum C."/>
            <person name="Haridas S."/>
            <person name="He G."/>
            <person name="LaButti K."/>
            <person name="Lipzen A."/>
            <person name="Mondo S."/>
            <person name="Riley R."/>
            <person name="Salamov A."/>
            <person name="Simmons B.A."/>
            <person name="Magnuson J.K."/>
            <person name="Henrissat B."/>
            <person name="Mortensen U.H."/>
            <person name="Larsen T.O."/>
            <person name="Devries R.P."/>
            <person name="Grigoriev I.V."/>
            <person name="Machida M."/>
            <person name="Baker S.E."/>
            <person name="Andersen M.R."/>
        </authorList>
    </citation>
    <scope>NUCLEOTIDE SEQUENCE [LARGE SCALE GENOMIC DNA]</scope>
    <source>
        <strain evidence="16">CBS 121.62</strain>
    </source>
</reference>
<comment type="similarity">
    <text evidence="5 15">Belongs to the glycosyl hydrolase 47 family.</text>
</comment>
<dbReference type="PANTHER" id="PTHR11742">
    <property type="entry name" value="MANNOSYL-OLIGOSACCHARIDE ALPHA-1,2-MANNOSIDASE-RELATED"/>
    <property type="match status" value="1"/>
</dbReference>
<dbReference type="PANTHER" id="PTHR11742:SF55">
    <property type="entry name" value="ENDOPLASMIC RETICULUM MANNOSYL-OLIGOSACCHARIDE 1,2-ALPHA-MANNOSIDASE"/>
    <property type="match status" value="1"/>
</dbReference>
<evidence type="ECO:0000256" key="4">
    <source>
        <dbReference type="ARBA" id="ARBA00004922"/>
    </source>
</evidence>
<dbReference type="VEuPathDB" id="FungiDB:F9C07_6868"/>
<dbReference type="InterPro" id="IPR001382">
    <property type="entry name" value="Glyco_hydro_47"/>
</dbReference>
<organism evidence="16">
    <name type="scientific">Aspergillus flavus</name>
    <dbReference type="NCBI Taxonomy" id="5059"/>
    <lineage>
        <taxon>Eukaryota</taxon>
        <taxon>Fungi</taxon>
        <taxon>Dikarya</taxon>
        <taxon>Ascomycota</taxon>
        <taxon>Pezizomycotina</taxon>
        <taxon>Eurotiomycetes</taxon>
        <taxon>Eurotiomycetidae</taxon>
        <taxon>Eurotiales</taxon>
        <taxon>Aspergillaceae</taxon>
        <taxon>Aspergillus</taxon>
        <taxon>Aspergillus subgen. Circumdati</taxon>
    </lineage>
</organism>
<dbReference type="VEuPathDB" id="FungiDB:AFLA_001640"/>
<dbReference type="GO" id="GO:0016020">
    <property type="term" value="C:membrane"/>
    <property type="evidence" value="ECO:0007669"/>
    <property type="project" value="InterPro"/>
</dbReference>
<comment type="catalytic activity">
    <reaction evidence="13">
        <text>N(4)-(alpha-D-Man-(1-&gt;2)-alpha-D-Man-(1-&gt;2)-alpha-D-Man-(1-&gt;3)-[alpha-D-Man-(1-&gt;2)-alpha-D-Man-(1-&gt;3)-[alpha-D-Man-(1-&gt;2)-alpha-D-Man-(1-&gt;6)]-alpha-D-Man-(1-&gt;6)]-beta-D-Man-(1-&gt;4)-beta-D-GlcNAc-(1-&gt;4)-beta-D-GlcNAc)-L-asparaginyl-[protein] (N-glucan mannose isomer 9A1,2,3B1,2,3) + 4 H2O = N(4)-(alpha-D-Man-(1-&gt;3)-[alpha-D-Man-(1-&gt;3)-[alpha-D-Man-(1-&gt;6)]-alpha-D-Man-(1-&gt;6)]-beta-D-Man-(1-&gt;4)-beta-D-GlcNAc-(1-&gt;4)-beta-D-GlcNAc)-L-asparaginyl-[protein] (N-glucan mannose isomer 5A1,2) + 4 beta-D-mannose</text>
        <dbReference type="Rhea" id="RHEA:56008"/>
        <dbReference type="Rhea" id="RHEA-COMP:14356"/>
        <dbReference type="Rhea" id="RHEA-COMP:14367"/>
        <dbReference type="ChEBI" id="CHEBI:15377"/>
        <dbReference type="ChEBI" id="CHEBI:28563"/>
        <dbReference type="ChEBI" id="CHEBI:59087"/>
        <dbReference type="ChEBI" id="CHEBI:139493"/>
        <dbReference type="EC" id="3.2.1.113"/>
    </reaction>
</comment>
<evidence type="ECO:0000256" key="9">
    <source>
        <dbReference type="ARBA" id="ARBA00023157"/>
    </source>
</evidence>
<dbReference type="InterPro" id="IPR036026">
    <property type="entry name" value="Seven-hairpin_glycosidases"/>
</dbReference>
<keyword evidence="6 14" id="KW-0479">Metal-binding</keyword>
<evidence type="ECO:0000256" key="7">
    <source>
        <dbReference type="ARBA" id="ARBA00022801"/>
    </source>
</evidence>
<evidence type="ECO:0000313" key="16">
    <source>
        <dbReference type="EMBL" id="KAB8250740.1"/>
    </source>
</evidence>
<evidence type="ECO:0000256" key="6">
    <source>
        <dbReference type="ARBA" id="ARBA00022723"/>
    </source>
</evidence>
<dbReference type="Proteomes" id="UP000325434">
    <property type="component" value="Unassembled WGS sequence"/>
</dbReference>
<evidence type="ECO:0000256" key="3">
    <source>
        <dbReference type="ARBA" id="ARBA00004321"/>
    </source>
</evidence>
<dbReference type="GO" id="GO:0005975">
    <property type="term" value="P:carbohydrate metabolic process"/>
    <property type="evidence" value="ECO:0007669"/>
    <property type="project" value="InterPro"/>
</dbReference>
<keyword evidence="8 14" id="KW-0106">Calcium</keyword>
<proteinExistence type="inferred from homology"/>
<evidence type="ECO:0000256" key="8">
    <source>
        <dbReference type="ARBA" id="ARBA00022837"/>
    </source>
</evidence>
<dbReference type="InterPro" id="IPR050749">
    <property type="entry name" value="Glycosyl_Hydrolase_47"/>
</dbReference>
<comment type="cofactor">
    <cofactor evidence="1 14">
        <name>Ca(2+)</name>
        <dbReference type="ChEBI" id="CHEBI:29108"/>
    </cofactor>
</comment>